<keyword evidence="7" id="KW-1185">Reference proteome</keyword>
<dbReference type="RefSeq" id="WP_103094213.1">
    <property type="nucleotide sequence ID" value="NZ_LYMM01000002.1"/>
</dbReference>
<feature type="signal peptide" evidence="4">
    <location>
        <begin position="1"/>
        <end position="22"/>
    </location>
</feature>
<comment type="similarity">
    <text evidence="1">Belongs to the pectinesterase family.</text>
</comment>
<reference evidence="6 7" key="1">
    <citation type="submission" date="2016-05" db="EMBL/GenBank/DDBJ databases">
        <title>Complete genome sequence of Novosphingobium guangzhouense SA925(T).</title>
        <authorList>
            <person name="Sha S."/>
        </authorList>
    </citation>
    <scope>NUCLEOTIDE SEQUENCE [LARGE SCALE GENOMIC DNA]</scope>
    <source>
        <strain evidence="6 7">SA925</strain>
    </source>
</reference>
<keyword evidence="2" id="KW-0378">Hydrolase</keyword>
<gene>
    <name evidence="6" type="ORF">A8V01_01565</name>
</gene>
<dbReference type="GO" id="GO:0030599">
    <property type="term" value="F:pectinesterase activity"/>
    <property type="evidence" value="ECO:0007669"/>
    <property type="project" value="InterPro"/>
</dbReference>
<dbReference type="PANTHER" id="PTHR31321:SF57">
    <property type="entry name" value="PECTINESTERASE 53-RELATED"/>
    <property type="match status" value="1"/>
</dbReference>
<name>A0A2K2G5F9_9SPHN</name>
<dbReference type="SUPFAM" id="SSF51126">
    <property type="entry name" value="Pectin lyase-like"/>
    <property type="match status" value="1"/>
</dbReference>
<evidence type="ECO:0000313" key="6">
    <source>
        <dbReference type="EMBL" id="PNU06273.1"/>
    </source>
</evidence>
<dbReference type="Gene3D" id="2.160.20.10">
    <property type="entry name" value="Single-stranded right-handed beta-helix, Pectin lyase-like"/>
    <property type="match status" value="1"/>
</dbReference>
<proteinExistence type="inferred from homology"/>
<dbReference type="PANTHER" id="PTHR31321">
    <property type="entry name" value="ACYL-COA THIOESTER HYDROLASE YBHC-RELATED"/>
    <property type="match status" value="1"/>
</dbReference>
<dbReference type="InterPro" id="IPR000070">
    <property type="entry name" value="Pectinesterase_cat"/>
</dbReference>
<dbReference type="GO" id="GO:0009279">
    <property type="term" value="C:cell outer membrane"/>
    <property type="evidence" value="ECO:0007669"/>
    <property type="project" value="TreeGrafter"/>
</dbReference>
<feature type="chain" id="PRO_5014449209" description="Pectinesterase catalytic domain-containing protein" evidence="4">
    <location>
        <begin position="23"/>
        <end position="328"/>
    </location>
</feature>
<organism evidence="6 7">
    <name type="scientific">Novosphingobium guangzhouense</name>
    <dbReference type="NCBI Taxonomy" id="1850347"/>
    <lineage>
        <taxon>Bacteria</taxon>
        <taxon>Pseudomonadati</taxon>
        <taxon>Pseudomonadota</taxon>
        <taxon>Alphaproteobacteria</taxon>
        <taxon>Sphingomonadales</taxon>
        <taxon>Sphingomonadaceae</taxon>
        <taxon>Novosphingobium</taxon>
    </lineage>
</organism>
<evidence type="ECO:0000256" key="3">
    <source>
        <dbReference type="ARBA" id="ARBA00023085"/>
    </source>
</evidence>
<dbReference type="InterPro" id="IPR012334">
    <property type="entry name" value="Pectin_lyas_fold"/>
</dbReference>
<dbReference type="EMBL" id="LYMM01000002">
    <property type="protein sequence ID" value="PNU06273.1"/>
    <property type="molecule type" value="Genomic_DNA"/>
</dbReference>
<dbReference type="OrthoDB" id="191551at2"/>
<dbReference type="InterPro" id="IPR011050">
    <property type="entry name" value="Pectin_lyase_fold/virulence"/>
</dbReference>
<protein>
    <recommendedName>
        <fullName evidence="5">Pectinesterase catalytic domain-containing protein</fullName>
    </recommendedName>
</protein>
<dbReference type="GO" id="GO:0042545">
    <property type="term" value="P:cell wall modification"/>
    <property type="evidence" value="ECO:0007669"/>
    <property type="project" value="InterPro"/>
</dbReference>
<comment type="caution">
    <text evidence="6">The sequence shown here is derived from an EMBL/GenBank/DDBJ whole genome shotgun (WGS) entry which is preliminary data.</text>
</comment>
<evidence type="ECO:0000313" key="7">
    <source>
        <dbReference type="Proteomes" id="UP000236327"/>
    </source>
</evidence>
<sequence length="328" mass="35054">MSCRLIRAALLAPAVLSAPALANTVHVDPSKASAFHTVQSAIDAVATEGGTVLIAPGTYREKLTVSAANVTLAGTGRRAEDVVLVYGDSAMTAGGTFKSATLTVTGASFTMRNLTVSNDWWLDRAHAPSQAVAVSLTGDAAVVSNVRMLGHQDTLFVNDGQGGKETRAYFENCYIAGHVDFVFGNAKAFFRKCQLHGEAHESVMYTAQSRNAPDEDSAFVFEDCHLTADPEAHDVSLGRPWRDYASVVFLDPVIDTPLAPGAFTEWTPGKTNKLPTTRYALYAPSGAGASGLTLAKEVTWLDAKGAQAWRLETFFGGDTRWIAHAQKR</sequence>
<dbReference type="Pfam" id="PF01095">
    <property type="entry name" value="Pectinesterase"/>
    <property type="match status" value="1"/>
</dbReference>
<keyword evidence="4" id="KW-0732">Signal</keyword>
<feature type="domain" description="Pectinesterase catalytic" evidence="5">
    <location>
        <begin position="30"/>
        <end position="304"/>
    </location>
</feature>
<accession>A0A2K2G5F9</accession>
<evidence type="ECO:0000256" key="4">
    <source>
        <dbReference type="SAM" id="SignalP"/>
    </source>
</evidence>
<evidence type="ECO:0000256" key="2">
    <source>
        <dbReference type="ARBA" id="ARBA00022801"/>
    </source>
</evidence>
<dbReference type="AlphaFoldDB" id="A0A2K2G5F9"/>
<evidence type="ECO:0000259" key="5">
    <source>
        <dbReference type="Pfam" id="PF01095"/>
    </source>
</evidence>
<dbReference type="Proteomes" id="UP000236327">
    <property type="component" value="Unassembled WGS sequence"/>
</dbReference>
<keyword evidence="3" id="KW-0063">Aspartyl esterase</keyword>
<evidence type="ECO:0000256" key="1">
    <source>
        <dbReference type="ARBA" id="ARBA00008891"/>
    </source>
</evidence>